<proteinExistence type="predicted"/>
<sequence>MDSQSPPSTSGRKSRENETPTQRDKREKAAERQRRKRERDRQVSGVAPRDFPHYPHPEAYISALPPAPVTQPPPQPEETLSPHEWERRERVRAAARERQRKHRLLVKQRKLRALALEMGNALPEDGADAYGGELAMQQHAQAQAEHQAYLVAEAAQARAHASAVVLAEEVREGQPVVQAGQAEPSRGGETFATTLLISLSCALLLKQHLLHTLHMTDDELASLQPVIADAWDRWDQARR</sequence>
<reference evidence="2" key="1">
    <citation type="submission" date="2023-03" db="EMBL/GenBank/DDBJ databases">
        <title>Massive genome expansion in bonnet fungi (Mycena s.s.) driven by repeated elements and novel gene families across ecological guilds.</title>
        <authorList>
            <consortium name="Lawrence Berkeley National Laboratory"/>
            <person name="Harder C.B."/>
            <person name="Miyauchi S."/>
            <person name="Viragh M."/>
            <person name="Kuo A."/>
            <person name="Thoen E."/>
            <person name="Andreopoulos B."/>
            <person name="Lu D."/>
            <person name="Skrede I."/>
            <person name="Drula E."/>
            <person name="Henrissat B."/>
            <person name="Morin E."/>
            <person name="Kohler A."/>
            <person name="Barry K."/>
            <person name="LaButti K."/>
            <person name="Morin E."/>
            <person name="Salamov A."/>
            <person name="Lipzen A."/>
            <person name="Mereny Z."/>
            <person name="Hegedus B."/>
            <person name="Baldrian P."/>
            <person name="Stursova M."/>
            <person name="Weitz H."/>
            <person name="Taylor A."/>
            <person name="Grigoriev I.V."/>
            <person name="Nagy L.G."/>
            <person name="Martin F."/>
            <person name="Kauserud H."/>
        </authorList>
    </citation>
    <scope>NUCLEOTIDE SEQUENCE</scope>
    <source>
        <strain evidence="2">CBHHK173m</strain>
    </source>
</reference>
<evidence type="ECO:0000313" key="3">
    <source>
        <dbReference type="Proteomes" id="UP001222325"/>
    </source>
</evidence>
<protein>
    <submittedName>
        <fullName evidence="2">Uncharacterized protein</fullName>
    </submittedName>
</protein>
<evidence type="ECO:0000256" key="1">
    <source>
        <dbReference type="SAM" id="MobiDB-lite"/>
    </source>
</evidence>
<feature type="compositionally biased region" description="Basic and acidic residues" evidence="1">
    <location>
        <begin position="13"/>
        <end position="32"/>
    </location>
</feature>
<feature type="region of interest" description="Disordered" evidence="1">
    <location>
        <begin position="1"/>
        <end position="100"/>
    </location>
</feature>
<feature type="compositionally biased region" description="Basic and acidic residues" evidence="1">
    <location>
        <begin position="80"/>
        <end position="97"/>
    </location>
</feature>
<feature type="compositionally biased region" description="Pro residues" evidence="1">
    <location>
        <begin position="65"/>
        <end position="76"/>
    </location>
</feature>
<keyword evidence="3" id="KW-1185">Reference proteome</keyword>
<gene>
    <name evidence="2" type="ORF">B0H15DRAFT_804904</name>
</gene>
<feature type="compositionally biased region" description="Polar residues" evidence="1">
    <location>
        <begin position="1"/>
        <end position="11"/>
    </location>
</feature>
<organism evidence="2 3">
    <name type="scientific">Mycena belliarum</name>
    <dbReference type="NCBI Taxonomy" id="1033014"/>
    <lineage>
        <taxon>Eukaryota</taxon>
        <taxon>Fungi</taxon>
        <taxon>Dikarya</taxon>
        <taxon>Basidiomycota</taxon>
        <taxon>Agaricomycotina</taxon>
        <taxon>Agaricomycetes</taxon>
        <taxon>Agaricomycetidae</taxon>
        <taxon>Agaricales</taxon>
        <taxon>Marasmiineae</taxon>
        <taxon>Mycenaceae</taxon>
        <taxon>Mycena</taxon>
    </lineage>
</organism>
<accession>A0AAD6XPA8</accession>
<dbReference type="EMBL" id="JARJCN010000067">
    <property type="protein sequence ID" value="KAJ7078307.1"/>
    <property type="molecule type" value="Genomic_DNA"/>
</dbReference>
<name>A0AAD6XPA8_9AGAR</name>
<evidence type="ECO:0000313" key="2">
    <source>
        <dbReference type="EMBL" id="KAJ7078307.1"/>
    </source>
</evidence>
<dbReference type="Proteomes" id="UP001222325">
    <property type="component" value="Unassembled WGS sequence"/>
</dbReference>
<comment type="caution">
    <text evidence="2">The sequence shown here is derived from an EMBL/GenBank/DDBJ whole genome shotgun (WGS) entry which is preliminary data.</text>
</comment>
<dbReference type="AlphaFoldDB" id="A0AAD6XPA8"/>